<dbReference type="GO" id="GO:0003714">
    <property type="term" value="F:transcription corepressor activity"/>
    <property type="evidence" value="ECO:0007669"/>
    <property type="project" value="InterPro"/>
</dbReference>
<keyword evidence="3" id="KW-1185">Reference proteome</keyword>
<gene>
    <name evidence="2" type="ORF">SKAU_G00425420</name>
</gene>
<dbReference type="AlphaFoldDB" id="A0A9Q1E5T3"/>
<feature type="compositionally biased region" description="Polar residues" evidence="1">
    <location>
        <begin position="184"/>
        <end position="193"/>
    </location>
</feature>
<accession>A0A9Q1E5T3</accession>
<dbReference type="Proteomes" id="UP001152622">
    <property type="component" value="Unassembled WGS sequence"/>
</dbReference>
<feature type="compositionally biased region" description="Basic and acidic residues" evidence="1">
    <location>
        <begin position="162"/>
        <end position="172"/>
    </location>
</feature>
<evidence type="ECO:0000313" key="2">
    <source>
        <dbReference type="EMBL" id="KAJ8332753.1"/>
    </source>
</evidence>
<dbReference type="InterPro" id="IPR013083">
    <property type="entry name" value="Znf_RING/FYVE/PHD"/>
</dbReference>
<dbReference type="PANTHER" id="PTHR46309:SF1">
    <property type="entry name" value="PHD FINGER PROTEIN 12"/>
    <property type="match status" value="1"/>
</dbReference>
<dbReference type="Gene3D" id="3.30.40.10">
    <property type="entry name" value="Zinc/RING finger domain, C3HC4 (zinc finger)"/>
    <property type="match status" value="1"/>
</dbReference>
<name>A0A9Q1E5T3_SYNKA</name>
<dbReference type="EMBL" id="JAINUF010000025">
    <property type="protein sequence ID" value="KAJ8332753.1"/>
    <property type="molecule type" value="Genomic_DNA"/>
</dbReference>
<protein>
    <submittedName>
        <fullName evidence="2">Uncharacterized protein</fullName>
    </submittedName>
</protein>
<comment type="caution">
    <text evidence="2">The sequence shown here is derived from an EMBL/GenBank/DDBJ whole genome shotgun (WGS) entry which is preliminary data.</text>
</comment>
<dbReference type="PANTHER" id="PTHR46309">
    <property type="entry name" value="PHD FINGER PROTEIN 12"/>
    <property type="match status" value="1"/>
</dbReference>
<feature type="compositionally biased region" description="Basic and acidic residues" evidence="1">
    <location>
        <begin position="321"/>
        <end position="332"/>
    </location>
</feature>
<evidence type="ECO:0000256" key="1">
    <source>
        <dbReference type="SAM" id="MobiDB-lite"/>
    </source>
</evidence>
<dbReference type="GO" id="GO:0070822">
    <property type="term" value="C:Sin3-type complex"/>
    <property type="evidence" value="ECO:0007669"/>
    <property type="project" value="TreeGrafter"/>
</dbReference>
<sequence length="341" mass="37607">MDCLDPPLTAMPAGKWMCPNHMEHVVLTQKNMTLSSRCQLFDHFQDRMSQHAVKVDFLRRVHRQNPPNRRGVHPHRKRTLKVPESIKSQYKSPPDMLAPAGIRDGELICTGVAETPEMHPKNTPRATSEAEQQEWLRDVITLQCSIMRHLSRRRGRGLSSRWDLEPAEKPDMKPCVAPPEESVSLCSTGQDSAPSWLPRGTRPLPPPRAPQDTAVARLASATPPSDGKGSPHASGGLSGSMKGVTDGDGELELSHLDERLIRLPRLATNPTAPPPQNPPCPERLRDSAPNRQHRHGHPSTVAPARRRAKVGGAGASGVLPADRKGRSCEHVLQDPVYRNRS</sequence>
<organism evidence="2 3">
    <name type="scientific">Synaphobranchus kaupii</name>
    <name type="common">Kaup's arrowtooth eel</name>
    <dbReference type="NCBI Taxonomy" id="118154"/>
    <lineage>
        <taxon>Eukaryota</taxon>
        <taxon>Metazoa</taxon>
        <taxon>Chordata</taxon>
        <taxon>Craniata</taxon>
        <taxon>Vertebrata</taxon>
        <taxon>Euteleostomi</taxon>
        <taxon>Actinopterygii</taxon>
        <taxon>Neopterygii</taxon>
        <taxon>Teleostei</taxon>
        <taxon>Anguilliformes</taxon>
        <taxon>Synaphobranchidae</taxon>
        <taxon>Synaphobranchus</taxon>
    </lineage>
</organism>
<dbReference type="GO" id="GO:0000122">
    <property type="term" value="P:negative regulation of transcription by RNA polymerase II"/>
    <property type="evidence" value="ECO:0007669"/>
    <property type="project" value="TreeGrafter"/>
</dbReference>
<evidence type="ECO:0000313" key="3">
    <source>
        <dbReference type="Proteomes" id="UP001152622"/>
    </source>
</evidence>
<feature type="region of interest" description="Disordered" evidence="1">
    <location>
        <begin position="264"/>
        <end position="341"/>
    </location>
</feature>
<feature type="region of interest" description="Disordered" evidence="1">
    <location>
        <begin position="152"/>
        <end position="249"/>
    </location>
</feature>
<dbReference type="InterPro" id="IPR042163">
    <property type="entry name" value="PHF12"/>
</dbReference>
<proteinExistence type="predicted"/>
<dbReference type="OrthoDB" id="8886983at2759"/>
<feature type="compositionally biased region" description="Pro residues" evidence="1">
    <location>
        <begin position="271"/>
        <end position="281"/>
    </location>
</feature>
<reference evidence="2" key="1">
    <citation type="journal article" date="2023" name="Science">
        <title>Genome structures resolve the early diversification of teleost fishes.</title>
        <authorList>
            <person name="Parey E."/>
            <person name="Louis A."/>
            <person name="Montfort J."/>
            <person name="Bouchez O."/>
            <person name="Roques C."/>
            <person name="Iampietro C."/>
            <person name="Lluch J."/>
            <person name="Castinel A."/>
            <person name="Donnadieu C."/>
            <person name="Desvignes T."/>
            <person name="Floi Bucao C."/>
            <person name="Jouanno E."/>
            <person name="Wen M."/>
            <person name="Mejri S."/>
            <person name="Dirks R."/>
            <person name="Jansen H."/>
            <person name="Henkel C."/>
            <person name="Chen W.J."/>
            <person name="Zahm M."/>
            <person name="Cabau C."/>
            <person name="Klopp C."/>
            <person name="Thompson A.W."/>
            <person name="Robinson-Rechavi M."/>
            <person name="Braasch I."/>
            <person name="Lecointre G."/>
            <person name="Bobe J."/>
            <person name="Postlethwait J.H."/>
            <person name="Berthelot C."/>
            <person name="Roest Crollius H."/>
            <person name="Guiguen Y."/>
        </authorList>
    </citation>
    <scope>NUCLEOTIDE SEQUENCE</scope>
    <source>
        <strain evidence="2">WJC10195</strain>
    </source>
</reference>